<gene>
    <name evidence="1" type="ORF">EVAR_25124_1</name>
</gene>
<evidence type="ECO:0000313" key="2">
    <source>
        <dbReference type="Proteomes" id="UP000299102"/>
    </source>
</evidence>
<dbReference type="AlphaFoldDB" id="A0A4C1XLF2"/>
<reference evidence="1 2" key="1">
    <citation type="journal article" date="2019" name="Commun. Biol.">
        <title>The bagworm genome reveals a unique fibroin gene that provides high tensile strength.</title>
        <authorList>
            <person name="Kono N."/>
            <person name="Nakamura H."/>
            <person name="Ohtoshi R."/>
            <person name="Tomita M."/>
            <person name="Numata K."/>
            <person name="Arakawa K."/>
        </authorList>
    </citation>
    <scope>NUCLEOTIDE SEQUENCE [LARGE SCALE GENOMIC DNA]</scope>
</reference>
<name>A0A4C1XLF2_EUMVA</name>
<dbReference type="EMBL" id="BGZK01000884">
    <property type="protein sequence ID" value="GBP63973.1"/>
    <property type="molecule type" value="Genomic_DNA"/>
</dbReference>
<evidence type="ECO:0000313" key="1">
    <source>
        <dbReference type="EMBL" id="GBP63973.1"/>
    </source>
</evidence>
<protein>
    <submittedName>
        <fullName evidence="1">Uncharacterized protein</fullName>
    </submittedName>
</protein>
<organism evidence="1 2">
    <name type="scientific">Eumeta variegata</name>
    <name type="common">Bagworm moth</name>
    <name type="synonym">Eumeta japonica</name>
    <dbReference type="NCBI Taxonomy" id="151549"/>
    <lineage>
        <taxon>Eukaryota</taxon>
        <taxon>Metazoa</taxon>
        <taxon>Ecdysozoa</taxon>
        <taxon>Arthropoda</taxon>
        <taxon>Hexapoda</taxon>
        <taxon>Insecta</taxon>
        <taxon>Pterygota</taxon>
        <taxon>Neoptera</taxon>
        <taxon>Endopterygota</taxon>
        <taxon>Lepidoptera</taxon>
        <taxon>Glossata</taxon>
        <taxon>Ditrysia</taxon>
        <taxon>Tineoidea</taxon>
        <taxon>Psychidae</taxon>
        <taxon>Oiketicinae</taxon>
        <taxon>Eumeta</taxon>
    </lineage>
</organism>
<proteinExistence type="predicted"/>
<dbReference type="Proteomes" id="UP000299102">
    <property type="component" value="Unassembled WGS sequence"/>
</dbReference>
<comment type="caution">
    <text evidence="1">The sequence shown here is derived from an EMBL/GenBank/DDBJ whole genome shotgun (WGS) entry which is preliminary data.</text>
</comment>
<keyword evidence="2" id="KW-1185">Reference proteome</keyword>
<sequence length="99" mass="11431">MLRSSAQQDAAFDLKLDITLAVKWHTKPEHVKPSLSSNARGYDPMTTWEMLLRVSVTCEMSLRDVDYVRAVTTGCRLRTRCHYEMSIMYDMSLGDVHYV</sequence>
<accession>A0A4C1XLF2</accession>